<evidence type="ECO:0000256" key="2">
    <source>
        <dbReference type="ARBA" id="ARBA00022692"/>
    </source>
</evidence>
<evidence type="ECO:0000256" key="3">
    <source>
        <dbReference type="ARBA" id="ARBA00022989"/>
    </source>
</evidence>
<feature type="transmembrane region" description="Helical" evidence="5">
    <location>
        <begin position="106"/>
        <end position="128"/>
    </location>
</feature>
<sequence>MRPFLRALPFNLLLFAGCGGIALSAVQADAQLGLASLAHPAGMAIGALLVALGLRLRLLATIAYYQHELVVVRLRPQQRLVTSGVFAHLRNPLLQGWWMLQAGWGVAFGTSSGLLLALALGIVLDFWVKWEELTLAAKFGDEYVAYRARTPRWGWQR</sequence>
<dbReference type="AlphaFoldDB" id="A0A075HDR9"/>
<proteinExistence type="predicted"/>
<evidence type="ECO:0000256" key="5">
    <source>
        <dbReference type="SAM" id="Phobius"/>
    </source>
</evidence>
<dbReference type="Pfam" id="PF04191">
    <property type="entry name" value="PEMT"/>
    <property type="match status" value="1"/>
</dbReference>
<evidence type="ECO:0000313" key="6">
    <source>
        <dbReference type="EMBL" id="AIF14049.1"/>
    </source>
</evidence>
<protein>
    <recommendedName>
        <fullName evidence="7">Isoprenylcysteine carboxylmethyltransferase family protein</fullName>
    </recommendedName>
</protein>
<feature type="transmembrane region" description="Helical" evidence="5">
    <location>
        <begin position="38"/>
        <end position="59"/>
    </location>
</feature>
<accession>A0A075HDR9</accession>
<reference evidence="6" key="1">
    <citation type="journal article" date="2014" name="Genome Biol. Evol.">
        <title>Pangenome evidence for extensive interdomain horizontal transfer affecting lineage core and shell genes in uncultured planktonic thaumarchaeota and euryarchaeota.</title>
        <authorList>
            <person name="Deschamps P."/>
            <person name="Zivanovic Y."/>
            <person name="Moreira D."/>
            <person name="Rodriguez-Valera F."/>
            <person name="Lopez-Garcia P."/>
        </authorList>
    </citation>
    <scope>NUCLEOTIDE SEQUENCE</scope>
</reference>
<dbReference type="Gene3D" id="1.20.120.1630">
    <property type="match status" value="1"/>
</dbReference>
<dbReference type="PROSITE" id="PS51257">
    <property type="entry name" value="PROKAR_LIPOPROTEIN"/>
    <property type="match status" value="1"/>
</dbReference>
<keyword evidence="4 5" id="KW-0472">Membrane</keyword>
<evidence type="ECO:0000256" key="4">
    <source>
        <dbReference type="ARBA" id="ARBA00023136"/>
    </source>
</evidence>
<evidence type="ECO:0000256" key="1">
    <source>
        <dbReference type="ARBA" id="ARBA00004127"/>
    </source>
</evidence>
<comment type="subcellular location">
    <subcellularLocation>
        <location evidence="1">Endomembrane system</location>
        <topology evidence="1">Multi-pass membrane protein</topology>
    </subcellularLocation>
</comment>
<evidence type="ECO:0008006" key="7">
    <source>
        <dbReference type="Google" id="ProtNLM"/>
    </source>
</evidence>
<keyword evidence="2 5" id="KW-0812">Transmembrane</keyword>
<dbReference type="EMBL" id="KF900990">
    <property type="protein sequence ID" value="AIF14049.1"/>
    <property type="molecule type" value="Genomic_DNA"/>
</dbReference>
<name>A0A075HDR9_9EURY</name>
<dbReference type="InterPro" id="IPR007318">
    <property type="entry name" value="Phopholipid_MeTrfase"/>
</dbReference>
<keyword evidence="3 5" id="KW-1133">Transmembrane helix</keyword>
<dbReference type="GO" id="GO:0012505">
    <property type="term" value="C:endomembrane system"/>
    <property type="evidence" value="ECO:0007669"/>
    <property type="project" value="UniProtKB-SubCell"/>
</dbReference>
<organism evidence="6">
    <name type="scientific">uncultured marine group II/III euryarchaeote KM3_65_G10</name>
    <dbReference type="NCBI Taxonomy" id="1456480"/>
    <lineage>
        <taxon>Archaea</taxon>
        <taxon>Methanobacteriati</taxon>
        <taxon>Methanobacteriota</taxon>
        <taxon>environmental samples</taxon>
    </lineage>
</organism>